<feature type="transmembrane region" description="Helical" evidence="1">
    <location>
        <begin position="210"/>
        <end position="228"/>
    </location>
</feature>
<feature type="transmembrane region" description="Helical" evidence="1">
    <location>
        <begin position="44"/>
        <end position="67"/>
    </location>
</feature>
<dbReference type="RefSeq" id="WP_169561959.1">
    <property type="nucleotide sequence ID" value="NZ_BSNF01000010.1"/>
</dbReference>
<protein>
    <submittedName>
        <fullName evidence="2">Uncharacterized protein</fullName>
    </submittedName>
</protein>
<comment type="caution">
    <text evidence="2">The sequence shown here is derived from an EMBL/GenBank/DDBJ whole genome shotgun (WGS) entry which is preliminary data.</text>
</comment>
<keyword evidence="3" id="KW-1185">Reference proteome</keyword>
<reference evidence="2" key="2">
    <citation type="submission" date="2023-01" db="EMBL/GenBank/DDBJ databases">
        <title>Draft genome sequence of Sneathiella chinensis strain NBRC 103408.</title>
        <authorList>
            <person name="Sun Q."/>
            <person name="Mori K."/>
        </authorList>
    </citation>
    <scope>NUCLEOTIDE SEQUENCE</scope>
    <source>
        <strain evidence="2">NBRC 103408</strain>
    </source>
</reference>
<dbReference type="EMBL" id="BSNF01000010">
    <property type="protein sequence ID" value="GLQ07913.1"/>
    <property type="molecule type" value="Genomic_DNA"/>
</dbReference>
<feature type="transmembrane region" description="Helical" evidence="1">
    <location>
        <begin position="74"/>
        <end position="93"/>
    </location>
</feature>
<keyword evidence="1" id="KW-1133">Transmembrane helix</keyword>
<sequence>MNKTSSHELPAWLWLWLVPVLLIVQLIVRAISPEFANTHFSGELGIVENITVVILIPAIFLSLYLVANRRYLPARWMPFWYGMLGLACLYFAGEEASWGQHWFGWETPEGFKALNDQGETNFHNMSSWLDQKPRLIVELSAIIGGVILPIIRKRRGIVYPEGSWQALFWPTWICLPVSLFIGLIKLPDRLIGGQNIPYPFNLRVSETQEAYVAMAFFLYFASVAIRVYRQKKG</sequence>
<organism evidence="2 3">
    <name type="scientific">Sneathiella chinensis</name>
    <dbReference type="NCBI Taxonomy" id="349750"/>
    <lineage>
        <taxon>Bacteria</taxon>
        <taxon>Pseudomonadati</taxon>
        <taxon>Pseudomonadota</taxon>
        <taxon>Alphaproteobacteria</taxon>
        <taxon>Sneathiellales</taxon>
        <taxon>Sneathiellaceae</taxon>
        <taxon>Sneathiella</taxon>
    </lineage>
</organism>
<gene>
    <name evidence="2" type="ORF">GCM10007924_31350</name>
</gene>
<accession>A0ABQ5U7L9</accession>
<keyword evidence="1" id="KW-0472">Membrane</keyword>
<proteinExistence type="predicted"/>
<evidence type="ECO:0000313" key="3">
    <source>
        <dbReference type="Proteomes" id="UP001161409"/>
    </source>
</evidence>
<evidence type="ECO:0000313" key="2">
    <source>
        <dbReference type="EMBL" id="GLQ07913.1"/>
    </source>
</evidence>
<dbReference type="Proteomes" id="UP001161409">
    <property type="component" value="Unassembled WGS sequence"/>
</dbReference>
<feature type="transmembrane region" description="Helical" evidence="1">
    <location>
        <begin position="135"/>
        <end position="152"/>
    </location>
</feature>
<evidence type="ECO:0000256" key="1">
    <source>
        <dbReference type="SAM" id="Phobius"/>
    </source>
</evidence>
<keyword evidence="1" id="KW-0812">Transmembrane</keyword>
<reference evidence="2" key="1">
    <citation type="journal article" date="2014" name="Int. J. Syst. Evol. Microbiol.">
        <title>Complete genome of a new Firmicutes species belonging to the dominant human colonic microbiota ('Ruminococcus bicirculans') reveals two chromosomes and a selective capacity to utilize plant glucans.</title>
        <authorList>
            <consortium name="NISC Comparative Sequencing Program"/>
            <person name="Wegmann U."/>
            <person name="Louis P."/>
            <person name="Goesmann A."/>
            <person name="Henrissat B."/>
            <person name="Duncan S.H."/>
            <person name="Flint H.J."/>
        </authorList>
    </citation>
    <scope>NUCLEOTIDE SEQUENCE</scope>
    <source>
        <strain evidence="2">NBRC 103408</strain>
    </source>
</reference>
<feature type="transmembrane region" description="Helical" evidence="1">
    <location>
        <begin position="12"/>
        <end position="32"/>
    </location>
</feature>
<feature type="transmembrane region" description="Helical" evidence="1">
    <location>
        <begin position="164"/>
        <end position="184"/>
    </location>
</feature>
<name>A0ABQ5U7L9_9PROT</name>